<organism evidence="1 2">
    <name type="scientific">Ixodes persulcatus</name>
    <name type="common">Taiga tick</name>
    <dbReference type="NCBI Taxonomy" id="34615"/>
    <lineage>
        <taxon>Eukaryota</taxon>
        <taxon>Metazoa</taxon>
        <taxon>Ecdysozoa</taxon>
        <taxon>Arthropoda</taxon>
        <taxon>Chelicerata</taxon>
        <taxon>Arachnida</taxon>
        <taxon>Acari</taxon>
        <taxon>Parasitiformes</taxon>
        <taxon>Ixodida</taxon>
        <taxon>Ixodoidea</taxon>
        <taxon>Ixodidae</taxon>
        <taxon>Ixodinae</taxon>
        <taxon>Ixodes</taxon>
    </lineage>
</organism>
<dbReference type="Proteomes" id="UP000805193">
    <property type="component" value="Unassembled WGS sequence"/>
</dbReference>
<protein>
    <submittedName>
        <fullName evidence="1">Uncharacterized protein</fullName>
    </submittedName>
</protein>
<sequence>MASFVEKITDNNWSNTLASLYKSGSRLRGNFTRLFDACLRDPCSEDPYAGTCMQNLVMYFHNRHNHACQEFTYTGCGRNFNIFVTREECHRVCVGERQNNKH</sequence>
<gene>
    <name evidence="1" type="ORF">HPB47_001495</name>
</gene>
<comment type="caution">
    <text evidence="1">The sequence shown here is derived from an EMBL/GenBank/DDBJ whole genome shotgun (WGS) entry which is preliminary data.</text>
</comment>
<dbReference type="EMBL" id="JABSTQ010010192">
    <property type="protein sequence ID" value="KAG0422704.1"/>
    <property type="molecule type" value="Genomic_DNA"/>
</dbReference>
<keyword evidence="2" id="KW-1185">Reference proteome</keyword>
<evidence type="ECO:0000313" key="1">
    <source>
        <dbReference type="EMBL" id="KAG0422704.1"/>
    </source>
</evidence>
<name>A0AC60PQE1_IXOPE</name>
<reference evidence="1 2" key="1">
    <citation type="journal article" date="2020" name="Cell">
        <title>Large-Scale Comparative Analyses of Tick Genomes Elucidate Their Genetic Diversity and Vector Capacities.</title>
        <authorList>
            <consortium name="Tick Genome and Microbiome Consortium (TIGMIC)"/>
            <person name="Jia N."/>
            <person name="Wang J."/>
            <person name="Shi W."/>
            <person name="Du L."/>
            <person name="Sun Y."/>
            <person name="Zhan W."/>
            <person name="Jiang J.F."/>
            <person name="Wang Q."/>
            <person name="Zhang B."/>
            <person name="Ji P."/>
            <person name="Bell-Sakyi L."/>
            <person name="Cui X.M."/>
            <person name="Yuan T.T."/>
            <person name="Jiang B.G."/>
            <person name="Yang W.F."/>
            <person name="Lam T.T."/>
            <person name="Chang Q.C."/>
            <person name="Ding S.J."/>
            <person name="Wang X.J."/>
            <person name="Zhu J.G."/>
            <person name="Ruan X.D."/>
            <person name="Zhao L."/>
            <person name="Wei J.T."/>
            <person name="Ye R.Z."/>
            <person name="Que T.C."/>
            <person name="Du C.H."/>
            <person name="Zhou Y.H."/>
            <person name="Cheng J.X."/>
            <person name="Dai P.F."/>
            <person name="Guo W.B."/>
            <person name="Han X.H."/>
            <person name="Huang E.J."/>
            <person name="Li L.F."/>
            <person name="Wei W."/>
            <person name="Gao Y.C."/>
            <person name="Liu J.Z."/>
            <person name="Shao H.Z."/>
            <person name="Wang X."/>
            <person name="Wang C.C."/>
            <person name="Yang T.C."/>
            <person name="Huo Q.B."/>
            <person name="Li W."/>
            <person name="Chen H.Y."/>
            <person name="Chen S.E."/>
            <person name="Zhou L.G."/>
            <person name="Ni X.B."/>
            <person name="Tian J.H."/>
            <person name="Sheng Y."/>
            <person name="Liu T."/>
            <person name="Pan Y.S."/>
            <person name="Xia L.Y."/>
            <person name="Li J."/>
            <person name="Zhao F."/>
            <person name="Cao W.C."/>
        </authorList>
    </citation>
    <scope>NUCLEOTIDE SEQUENCE [LARGE SCALE GENOMIC DNA]</scope>
    <source>
        <strain evidence="1">Iper-2018</strain>
    </source>
</reference>
<proteinExistence type="predicted"/>
<evidence type="ECO:0000313" key="2">
    <source>
        <dbReference type="Proteomes" id="UP000805193"/>
    </source>
</evidence>
<accession>A0AC60PQE1</accession>